<accession>A0A6H1ZMD8</accession>
<protein>
    <submittedName>
        <fullName evidence="1">Uncharacterized protein</fullName>
    </submittedName>
</protein>
<dbReference type="EMBL" id="MT144094">
    <property type="protein sequence ID" value="QJA48642.1"/>
    <property type="molecule type" value="Genomic_DNA"/>
</dbReference>
<reference evidence="1" key="1">
    <citation type="submission" date="2020-03" db="EMBL/GenBank/DDBJ databases">
        <title>The deep terrestrial virosphere.</title>
        <authorList>
            <person name="Holmfeldt K."/>
            <person name="Nilsson E."/>
            <person name="Simone D."/>
            <person name="Lopez-Fernandez M."/>
            <person name="Wu X."/>
            <person name="de Brujin I."/>
            <person name="Lundin D."/>
            <person name="Andersson A."/>
            <person name="Bertilsson S."/>
            <person name="Dopson M."/>
        </authorList>
    </citation>
    <scope>NUCLEOTIDE SEQUENCE</scope>
    <source>
        <strain evidence="1">TM448A01069</strain>
    </source>
</reference>
<name>A0A6H1ZMD8_9ZZZZ</name>
<dbReference type="AlphaFoldDB" id="A0A6H1ZMD8"/>
<gene>
    <name evidence="1" type="ORF">TM448A01069_0010</name>
</gene>
<evidence type="ECO:0000313" key="1">
    <source>
        <dbReference type="EMBL" id="QJA48642.1"/>
    </source>
</evidence>
<proteinExistence type="predicted"/>
<sequence>MATNKDPFVYSRNKDGKPVMFKGLVQAGSTQAIKRGELCTWNETTGYFIPVNAVADHRYWLAIAAEEQKASGRHELTAIRYIDFYALHPNDIFEFALAAAAAIAYGDPYTLTAADSQKLTAAAGAFAVAISVGDGNYPQEEDTTLRNQSYGLFSFNPAVTWWGNRMSQEVRGGRKVIAVAATATLKESDMYNSLILMSGDSTITLPAVKPGMDVIFINTDGLTQAITPNASDKIRLDGALLADAAALDQTTIGFWCQLLTESADGFVCLSTPGQFT</sequence>
<organism evidence="1">
    <name type="scientific">viral metagenome</name>
    <dbReference type="NCBI Taxonomy" id="1070528"/>
    <lineage>
        <taxon>unclassified sequences</taxon>
        <taxon>metagenomes</taxon>
        <taxon>organismal metagenomes</taxon>
    </lineage>
</organism>